<organism evidence="2 3">
    <name type="scientific">Trichinella murrelli</name>
    <dbReference type="NCBI Taxonomy" id="144512"/>
    <lineage>
        <taxon>Eukaryota</taxon>
        <taxon>Metazoa</taxon>
        <taxon>Ecdysozoa</taxon>
        <taxon>Nematoda</taxon>
        <taxon>Enoplea</taxon>
        <taxon>Dorylaimia</taxon>
        <taxon>Trichinellida</taxon>
        <taxon>Trichinellidae</taxon>
        <taxon>Trichinella</taxon>
    </lineage>
</organism>
<evidence type="ECO:0000313" key="2">
    <source>
        <dbReference type="EMBL" id="KRX51215.1"/>
    </source>
</evidence>
<feature type="region of interest" description="Disordered" evidence="1">
    <location>
        <begin position="101"/>
        <end position="123"/>
    </location>
</feature>
<name>A0A0V0UIN1_9BILA</name>
<accession>A0A0V0UIN1</accession>
<protein>
    <submittedName>
        <fullName evidence="2">Uncharacterized protein</fullName>
    </submittedName>
</protein>
<reference evidence="2 3" key="1">
    <citation type="submission" date="2015-01" db="EMBL/GenBank/DDBJ databases">
        <title>Evolution of Trichinella species and genotypes.</title>
        <authorList>
            <person name="Korhonen P.K."/>
            <person name="Edoardo P."/>
            <person name="Giuseppe L.R."/>
            <person name="Gasser R.B."/>
        </authorList>
    </citation>
    <scope>NUCLEOTIDE SEQUENCE [LARGE SCALE GENOMIC DNA]</scope>
    <source>
        <strain evidence="2">ISS417</strain>
    </source>
</reference>
<feature type="region of interest" description="Disordered" evidence="1">
    <location>
        <begin position="57"/>
        <end position="89"/>
    </location>
</feature>
<comment type="caution">
    <text evidence="2">The sequence shown here is derived from an EMBL/GenBank/DDBJ whole genome shotgun (WGS) entry which is preliminary data.</text>
</comment>
<keyword evidence="3" id="KW-1185">Reference proteome</keyword>
<dbReference type="Proteomes" id="UP000055048">
    <property type="component" value="Unassembled WGS sequence"/>
</dbReference>
<evidence type="ECO:0000313" key="3">
    <source>
        <dbReference type="Proteomes" id="UP000055048"/>
    </source>
</evidence>
<gene>
    <name evidence="2" type="ORF">T05_1234</name>
</gene>
<sequence>MNLAPQGWVNPNFEFSSSTFGVEWIFSFDTVSPVKLGIFQASTWEVVLPSGTNAERVKERKAQSGTKSMVAWKSMKARQPPRSREVNSGSIERGVCFGANISNHQPASQPASQSQTKYWLTSL</sequence>
<evidence type="ECO:0000256" key="1">
    <source>
        <dbReference type="SAM" id="MobiDB-lite"/>
    </source>
</evidence>
<feature type="compositionally biased region" description="Low complexity" evidence="1">
    <location>
        <begin position="105"/>
        <end position="115"/>
    </location>
</feature>
<dbReference type="EMBL" id="JYDJ01000001">
    <property type="protein sequence ID" value="KRX51215.1"/>
    <property type="molecule type" value="Genomic_DNA"/>
</dbReference>
<dbReference type="AlphaFoldDB" id="A0A0V0UIN1"/>
<proteinExistence type="predicted"/>